<dbReference type="SMART" id="SM00255">
    <property type="entry name" value="TIR"/>
    <property type="match status" value="1"/>
</dbReference>
<reference evidence="3" key="1">
    <citation type="submission" date="2013-07" db="EMBL/GenBank/DDBJ databases">
        <title>The genome of Eucalyptus grandis.</title>
        <authorList>
            <person name="Schmutz J."/>
            <person name="Hayes R."/>
            <person name="Myburg A."/>
            <person name="Tuskan G."/>
            <person name="Grattapaglia D."/>
            <person name="Rokhsar D.S."/>
        </authorList>
    </citation>
    <scope>NUCLEOTIDE SEQUENCE</scope>
    <source>
        <tissue evidence="3">Leaf extractions</tissue>
    </source>
</reference>
<keyword evidence="1" id="KW-0520">NAD</keyword>
<dbReference type="InterPro" id="IPR000157">
    <property type="entry name" value="TIR_dom"/>
</dbReference>
<dbReference type="GO" id="GO:0007165">
    <property type="term" value="P:signal transduction"/>
    <property type="evidence" value="ECO:0000318"/>
    <property type="project" value="GO_Central"/>
</dbReference>
<dbReference type="Pfam" id="PF01582">
    <property type="entry name" value="TIR"/>
    <property type="match status" value="1"/>
</dbReference>
<organism evidence="3">
    <name type="scientific">Eucalyptus grandis</name>
    <name type="common">Flooded gum</name>
    <dbReference type="NCBI Taxonomy" id="71139"/>
    <lineage>
        <taxon>Eukaryota</taxon>
        <taxon>Viridiplantae</taxon>
        <taxon>Streptophyta</taxon>
        <taxon>Embryophyta</taxon>
        <taxon>Tracheophyta</taxon>
        <taxon>Spermatophyta</taxon>
        <taxon>Magnoliopsida</taxon>
        <taxon>eudicotyledons</taxon>
        <taxon>Gunneridae</taxon>
        <taxon>Pentapetalae</taxon>
        <taxon>rosids</taxon>
        <taxon>malvids</taxon>
        <taxon>Myrtales</taxon>
        <taxon>Myrtaceae</taxon>
        <taxon>Myrtoideae</taxon>
        <taxon>Eucalypteae</taxon>
        <taxon>Eucalyptus</taxon>
    </lineage>
</organism>
<dbReference type="PANTHER" id="PTHR32009">
    <property type="entry name" value="TMV RESISTANCE PROTEIN N-LIKE"/>
    <property type="match status" value="1"/>
</dbReference>
<evidence type="ECO:0000256" key="1">
    <source>
        <dbReference type="ARBA" id="ARBA00023027"/>
    </source>
</evidence>
<protein>
    <recommendedName>
        <fullName evidence="2">TIR domain-containing protein</fullName>
    </recommendedName>
</protein>
<name>A0A059C616_EUCGR</name>
<dbReference type="STRING" id="71139.A0A059C616"/>
<dbReference type="SUPFAM" id="SSF52200">
    <property type="entry name" value="Toll/Interleukin receptor TIR domain"/>
    <property type="match status" value="1"/>
</dbReference>
<dbReference type="EMBL" id="KK198757">
    <property type="protein sequence ID" value="KCW73631.1"/>
    <property type="molecule type" value="Genomic_DNA"/>
</dbReference>
<proteinExistence type="predicted"/>
<sequence length="106" mass="12110">MASSTTPNGIYDVFLSFRGTDLRNNFIGHLYNALDQNGVFTFIDSEELRKGDQISQALMKAIEESCIAIIVFSDDYASSRWCLEELVKIMECKEQKDLIVLPVFYK</sequence>
<dbReference type="GO" id="GO:0005634">
    <property type="term" value="C:nucleus"/>
    <property type="evidence" value="ECO:0000318"/>
    <property type="project" value="GO_Central"/>
</dbReference>
<dbReference type="InParanoid" id="A0A059C616"/>
<dbReference type="OMA" id="AYANSTW"/>
<evidence type="ECO:0000313" key="3">
    <source>
        <dbReference type="EMBL" id="KCW73631.1"/>
    </source>
</evidence>
<gene>
    <name evidence="3" type="ORF">EUGRSUZ_E02203</name>
</gene>
<dbReference type="PROSITE" id="PS50104">
    <property type="entry name" value="TIR"/>
    <property type="match status" value="1"/>
</dbReference>
<evidence type="ECO:0000259" key="2">
    <source>
        <dbReference type="PROSITE" id="PS50104"/>
    </source>
</evidence>
<feature type="non-terminal residue" evidence="3">
    <location>
        <position position="106"/>
    </location>
</feature>
<dbReference type="Gene3D" id="3.40.50.10140">
    <property type="entry name" value="Toll/interleukin-1 receptor homology (TIR) domain"/>
    <property type="match status" value="1"/>
</dbReference>
<dbReference type="InterPro" id="IPR035897">
    <property type="entry name" value="Toll_tir_struct_dom_sf"/>
</dbReference>
<dbReference type="AlphaFoldDB" id="A0A059C616"/>
<accession>A0A059C616</accession>
<feature type="domain" description="TIR" evidence="2">
    <location>
        <begin position="9"/>
        <end position="106"/>
    </location>
</feature>
<dbReference type="Gramene" id="KCW73631">
    <property type="protein sequence ID" value="KCW73631"/>
    <property type="gene ID" value="EUGRSUZ_E02203"/>
</dbReference>
<dbReference type="PANTHER" id="PTHR32009:SF138">
    <property type="entry name" value="DISEASE RESISTANCE PROTEIN (TIR-NBS-LRR CLASS)"/>
    <property type="match status" value="1"/>
</dbReference>